<dbReference type="InterPro" id="IPR001667">
    <property type="entry name" value="DDH_dom"/>
</dbReference>
<dbReference type="SUPFAM" id="SSF64182">
    <property type="entry name" value="DHH phosphoesterases"/>
    <property type="match status" value="1"/>
</dbReference>
<dbReference type="Gene3D" id="3.10.310.30">
    <property type="match status" value="1"/>
</dbReference>
<reference evidence="4" key="1">
    <citation type="submission" date="2017-09" db="EMBL/GenBank/DDBJ databases">
        <title>Depth-based differentiation of microbial function through sediment-hosted aquifers and enrichment of novel symbionts in the deep terrestrial subsurface.</title>
        <authorList>
            <person name="Probst A.J."/>
            <person name="Ladd B."/>
            <person name="Jarett J.K."/>
            <person name="Geller-Mcgrath D.E."/>
            <person name="Sieber C.M.K."/>
            <person name="Emerson J.B."/>
            <person name="Anantharaman K."/>
            <person name="Thomas B.C."/>
            <person name="Malmstrom R."/>
            <person name="Stieglmeier M."/>
            <person name="Klingl A."/>
            <person name="Woyke T."/>
            <person name="Ryan C.M."/>
            <person name="Banfield J.F."/>
        </authorList>
    </citation>
    <scope>NUCLEOTIDE SEQUENCE [LARGE SCALE GENOMIC DNA]</scope>
</reference>
<evidence type="ECO:0000259" key="1">
    <source>
        <dbReference type="Pfam" id="PF01368"/>
    </source>
</evidence>
<dbReference type="EMBL" id="PEWP01000013">
    <property type="protein sequence ID" value="PIU47140.1"/>
    <property type="molecule type" value="Genomic_DNA"/>
</dbReference>
<dbReference type="InterPro" id="IPR038763">
    <property type="entry name" value="DHH_sf"/>
</dbReference>
<evidence type="ECO:0000259" key="2">
    <source>
        <dbReference type="Pfam" id="PF02272"/>
    </source>
</evidence>
<comment type="caution">
    <text evidence="3">The sequence shown here is derived from an EMBL/GenBank/DDBJ whole genome shotgun (WGS) entry which is preliminary data.</text>
</comment>
<protein>
    <recommendedName>
        <fullName evidence="5">Single-stranded-DNA-specific exonuclease RecJ</fullName>
    </recommendedName>
</protein>
<evidence type="ECO:0008006" key="5">
    <source>
        <dbReference type="Google" id="ProtNLM"/>
    </source>
</evidence>
<dbReference type="AlphaFoldDB" id="A0A2M6Z434"/>
<dbReference type="Pfam" id="PF01368">
    <property type="entry name" value="DHH"/>
    <property type="match status" value="1"/>
</dbReference>
<accession>A0A2M6Z434</accession>
<feature type="domain" description="DDH" evidence="1">
    <location>
        <begin position="23"/>
        <end position="173"/>
    </location>
</feature>
<dbReference type="Proteomes" id="UP000228777">
    <property type="component" value="Unassembled WGS sequence"/>
</dbReference>
<name>A0A2M6Z434_9BACT</name>
<dbReference type="Pfam" id="PF02272">
    <property type="entry name" value="DHHA1"/>
    <property type="match status" value="1"/>
</dbReference>
<organism evidence="3 4">
    <name type="scientific">bacterium (Candidatus Gribaldobacteria) CG07_land_8_20_14_0_80_33_18</name>
    <dbReference type="NCBI Taxonomy" id="2014272"/>
    <lineage>
        <taxon>Bacteria</taxon>
        <taxon>Candidatus Gribaldobacteria</taxon>
    </lineage>
</organism>
<dbReference type="InterPro" id="IPR003156">
    <property type="entry name" value="DHHA1_dom"/>
</dbReference>
<dbReference type="PANTHER" id="PTHR30255:SF2">
    <property type="entry name" value="SINGLE-STRANDED-DNA-SPECIFIC EXONUCLEASE RECJ"/>
    <property type="match status" value="1"/>
</dbReference>
<sequence>MVEIKNLKKAAQRILSAIKKNERIILYGDADLDGTTSVIILEEAIKNLKGEISAIYFPDREKENYGLTETGLNFLSPFAPALLICLDLGITNFKEVKLAREKGFKVIIIDHHEALKEIPEVLILVDPKQKTDKYPFKQLAACGVVYKLAQLMFKNKIPSALEQNFLELTALGTLADMMAEIDDNKIYIEKGLPLIISSFRPGLRVLLKLVRNNSNSEREMVSRIISILNISEIKNHLTESYLILNSSTEAEVQELTQEIFQKSFERSLKIKEIVGEVETCISQNSDPIIFEGDVDWTYLLLGAVASRICNKHKKPTFIFKIGEKESKGSVRAPKGINSVKMMEDCSHLLKMFGGHAAASGFTLANENLEKFKNCLLSNIEKYEKNNGKNNGKNNY</sequence>
<evidence type="ECO:0000313" key="3">
    <source>
        <dbReference type="EMBL" id="PIU47140.1"/>
    </source>
</evidence>
<feature type="domain" description="DHHA1" evidence="2">
    <location>
        <begin position="293"/>
        <end position="375"/>
    </location>
</feature>
<dbReference type="PANTHER" id="PTHR30255">
    <property type="entry name" value="SINGLE-STRANDED-DNA-SPECIFIC EXONUCLEASE RECJ"/>
    <property type="match status" value="1"/>
</dbReference>
<dbReference type="GO" id="GO:0004527">
    <property type="term" value="F:exonuclease activity"/>
    <property type="evidence" value="ECO:0007669"/>
    <property type="project" value="UniProtKB-KW"/>
</dbReference>
<evidence type="ECO:0000313" key="4">
    <source>
        <dbReference type="Proteomes" id="UP000228777"/>
    </source>
</evidence>
<dbReference type="Gene3D" id="3.90.1640.30">
    <property type="match status" value="1"/>
</dbReference>
<dbReference type="InterPro" id="IPR051673">
    <property type="entry name" value="SSDNA_exonuclease_RecJ"/>
</dbReference>
<proteinExistence type="predicted"/>
<gene>
    <name evidence="3" type="ORF">COS93_00610</name>
</gene>
<dbReference type="GO" id="GO:0003676">
    <property type="term" value="F:nucleic acid binding"/>
    <property type="evidence" value="ECO:0007669"/>
    <property type="project" value="InterPro"/>
</dbReference>